<feature type="signal peptide" evidence="1">
    <location>
        <begin position="1"/>
        <end position="22"/>
    </location>
</feature>
<reference evidence="3" key="4">
    <citation type="submission" date="2025-05" db="UniProtKB">
        <authorList>
            <consortium name="EnsemblFungi"/>
        </authorList>
    </citation>
    <scope>IDENTIFICATION</scope>
    <source>
        <strain evidence="3">isolate 1-1 / race 1 (BBBD)</strain>
    </source>
</reference>
<sequence length="173" mass="19136">MLVPLKIRLLSLQLFLVTGAWCAYTFDNLPHPLESPGKQNLKLKHVTRGYGTQNYVCKDGKWAPNGAEATLLYRSQPQKPSRTVGHHSYKPPGLPTFDILGVGSVTCKKVQFAPDSNAHNVVWLQLDVVGGTPGMAKRVYRTHTVGGVPPEPTCKPTDQPLKVHYSALYSFWV</sequence>
<dbReference type="PANTHER" id="PTHR35567:SF1">
    <property type="entry name" value="CONSERVED FUNGAL PROTEIN (AFU_ORTHOLOGUE AFUA_1G14230)"/>
    <property type="match status" value="1"/>
</dbReference>
<dbReference type="EMBL" id="ADAS02000025">
    <property type="protein sequence ID" value="OAV95830.1"/>
    <property type="molecule type" value="Genomic_DNA"/>
</dbReference>
<dbReference type="AlphaFoldDB" id="A0A180GSU2"/>
<protein>
    <recommendedName>
        <fullName evidence="5">Secreted protein</fullName>
    </recommendedName>
</protein>
<organism evidence="2">
    <name type="scientific">Puccinia triticina (isolate 1-1 / race 1 (BBBD))</name>
    <name type="common">Brown leaf rust fungus</name>
    <dbReference type="NCBI Taxonomy" id="630390"/>
    <lineage>
        <taxon>Eukaryota</taxon>
        <taxon>Fungi</taxon>
        <taxon>Dikarya</taxon>
        <taxon>Basidiomycota</taxon>
        <taxon>Pucciniomycotina</taxon>
        <taxon>Pucciniomycetes</taxon>
        <taxon>Pucciniales</taxon>
        <taxon>Pucciniaceae</taxon>
        <taxon>Puccinia</taxon>
    </lineage>
</organism>
<accession>A0A180GSU2</accession>
<reference evidence="2" key="1">
    <citation type="submission" date="2009-11" db="EMBL/GenBank/DDBJ databases">
        <authorList>
            <consortium name="The Broad Institute Genome Sequencing Platform"/>
            <person name="Ward D."/>
            <person name="Feldgarden M."/>
            <person name="Earl A."/>
            <person name="Young S.K."/>
            <person name="Zeng Q."/>
            <person name="Koehrsen M."/>
            <person name="Alvarado L."/>
            <person name="Berlin A."/>
            <person name="Bochicchio J."/>
            <person name="Borenstein D."/>
            <person name="Chapman S.B."/>
            <person name="Chen Z."/>
            <person name="Engels R."/>
            <person name="Freedman E."/>
            <person name="Gellesch M."/>
            <person name="Goldberg J."/>
            <person name="Griggs A."/>
            <person name="Gujja S."/>
            <person name="Heilman E."/>
            <person name="Heiman D."/>
            <person name="Hepburn T."/>
            <person name="Howarth C."/>
            <person name="Jen D."/>
            <person name="Larson L."/>
            <person name="Lewis B."/>
            <person name="Mehta T."/>
            <person name="Park D."/>
            <person name="Pearson M."/>
            <person name="Roberts A."/>
            <person name="Saif S."/>
            <person name="Shea T."/>
            <person name="Shenoy N."/>
            <person name="Sisk P."/>
            <person name="Stolte C."/>
            <person name="Sykes S."/>
            <person name="Thomson T."/>
            <person name="Walk T."/>
            <person name="White J."/>
            <person name="Yandava C."/>
            <person name="Izard J."/>
            <person name="Baranova O.V."/>
            <person name="Blanton J.M."/>
            <person name="Tanner A.C."/>
            <person name="Dewhirst F.E."/>
            <person name="Haas B."/>
            <person name="Nusbaum C."/>
            <person name="Birren B."/>
        </authorList>
    </citation>
    <scope>NUCLEOTIDE SEQUENCE [LARGE SCALE GENOMIC DNA]</scope>
    <source>
        <strain evidence="2">1-1 BBBD Race 1</strain>
    </source>
</reference>
<dbReference type="Proteomes" id="UP000005240">
    <property type="component" value="Unassembled WGS sequence"/>
</dbReference>
<gene>
    <name evidence="2" type="ORF">PTTG_26534</name>
</gene>
<dbReference type="VEuPathDB" id="FungiDB:PTTG_26534"/>
<evidence type="ECO:0000313" key="3">
    <source>
        <dbReference type="EnsemblFungi" id="PTTG_26534-t43_1-p1"/>
    </source>
</evidence>
<reference evidence="3 4" key="3">
    <citation type="journal article" date="2017" name="G3 (Bethesda)">
        <title>Comparative analysis highlights variable genome content of wheat rusts and divergence of the mating loci.</title>
        <authorList>
            <person name="Cuomo C.A."/>
            <person name="Bakkeren G."/>
            <person name="Khalil H.B."/>
            <person name="Panwar V."/>
            <person name="Joly D."/>
            <person name="Linning R."/>
            <person name="Sakthikumar S."/>
            <person name="Song X."/>
            <person name="Adiconis X."/>
            <person name="Fan L."/>
            <person name="Goldberg J.M."/>
            <person name="Levin J.Z."/>
            <person name="Young S."/>
            <person name="Zeng Q."/>
            <person name="Anikster Y."/>
            <person name="Bruce M."/>
            <person name="Wang M."/>
            <person name="Yin C."/>
            <person name="McCallum B."/>
            <person name="Szabo L.J."/>
            <person name="Hulbert S."/>
            <person name="Chen X."/>
            <person name="Fellers J.P."/>
        </authorList>
    </citation>
    <scope>NUCLEOTIDE SEQUENCE</scope>
    <source>
        <strain evidence="3">isolate 1-1 / race 1 (BBBD)</strain>
        <strain evidence="4">Isolate 1-1 / race 1 (BBBD)</strain>
    </source>
</reference>
<dbReference type="OrthoDB" id="2495471at2759"/>
<reference evidence="2" key="2">
    <citation type="submission" date="2016-05" db="EMBL/GenBank/DDBJ databases">
        <title>Comparative analysis highlights variable genome content of wheat rusts and divergence of the mating loci.</title>
        <authorList>
            <person name="Cuomo C.A."/>
            <person name="Bakkeren G."/>
            <person name="Szabo L."/>
            <person name="Khalil H."/>
            <person name="Joly D."/>
            <person name="Goldberg J."/>
            <person name="Young S."/>
            <person name="Zeng Q."/>
            <person name="Fellers J."/>
        </authorList>
    </citation>
    <scope>NUCLEOTIDE SEQUENCE [LARGE SCALE GENOMIC DNA]</scope>
    <source>
        <strain evidence="2">1-1 BBBD Race 1</strain>
    </source>
</reference>
<keyword evidence="4" id="KW-1185">Reference proteome</keyword>
<name>A0A180GSU2_PUCT1</name>
<dbReference type="EnsemblFungi" id="PTTG_26534-t43_1">
    <property type="protein sequence ID" value="PTTG_26534-t43_1-p1"/>
    <property type="gene ID" value="PTTG_26534"/>
</dbReference>
<feature type="chain" id="PRO_5008110252" description="Secreted protein" evidence="1">
    <location>
        <begin position="23"/>
        <end position="173"/>
    </location>
</feature>
<dbReference type="InterPro" id="IPR021851">
    <property type="entry name" value="DUF3455"/>
</dbReference>
<proteinExistence type="predicted"/>
<evidence type="ECO:0000313" key="2">
    <source>
        <dbReference type="EMBL" id="OAV95830.1"/>
    </source>
</evidence>
<keyword evidence="1" id="KW-0732">Signal</keyword>
<dbReference type="Pfam" id="PF11937">
    <property type="entry name" value="DUF3455"/>
    <property type="match status" value="1"/>
</dbReference>
<evidence type="ECO:0000313" key="4">
    <source>
        <dbReference type="Proteomes" id="UP000005240"/>
    </source>
</evidence>
<dbReference type="PANTHER" id="PTHR35567">
    <property type="entry name" value="MALATE DEHYDROGENASE (AFU_ORTHOLOGUE AFUA_2G13800)"/>
    <property type="match status" value="1"/>
</dbReference>
<evidence type="ECO:0008006" key="5">
    <source>
        <dbReference type="Google" id="ProtNLM"/>
    </source>
</evidence>
<evidence type="ECO:0000256" key="1">
    <source>
        <dbReference type="SAM" id="SignalP"/>
    </source>
</evidence>